<feature type="signal peptide" evidence="1">
    <location>
        <begin position="1"/>
        <end position="17"/>
    </location>
</feature>
<keyword evidence="1" id="KW-0732">Signal</keyword>
<evidence type="ECO:0000313" key="2">
    <source>
        <dbReference type="EMBL" id="KZV85025.1"/>
    </source>
</evidence>
<keyword evidence="3" id="KW-1185">Reference proteome</keyword>
<organism evidence="2 3">
    <name type="scientific">Exidia glandulosa HHB12029</name>
    <dbReference type="NCBI Taxonomy" id="1314781"/>
    <lineage>
        <taxon>Eukaryota</taxon>
        <taxon>Fungi</taxon>
        <taxon>Dikarya</taxon>
        <taxon>Basidiomycota</taxon>
        <taxon>Agaricomycotina</taxon>
        <taxon>Agaricomycetes</taxon>
        <taxon>Auriculariales</taxon>
        <taxon>Exidiaceae</taxon>
        <taxon>Exidia</taxon>
    </lineage>
</organism>
<sequence length="235" mass="25007">MLTALMTACAVLGVVNASVLPRGAHTVTVTKTVTATTTVTATPSCPTGPTSCPEDAYISTTLNFDDISCPSICTFPSLQYHNFTFDGSAGWLIVNSASAVDSRAVSSLPNGLLTMSSGLVGLGSKGQGFVFDVLRFQWSVFSNDDDTNVIFFMNSLQGNGNTRNYTTRVQSGIDIAPYMIDLSGPNGSLTLDFSNLVHLEFAAYTSWDPATKTGMPATIIFDDFTLRKHADPCNV</sequence>
<dbReference type="Proteomes" id="UP000077266">
    <property type="component" value="Unassembled WGS sequence"/>
</dbReference>
<dbReference type="EMBL" id="KV426202">
    <property type="protein sequence ID" value="KZV85025.1"/>
    <property type="molecule type" value="Genomic_DNA"/>
</dbReference>
<gene>
    <name evidence="2" type="ORF">EXIGLDRAFT_726562</name>
</gene>
<dbReference type="InParanoid" id="A0A165DP41"/>
<dbReference type="OrthoDB" id="3258736at2759"/>
<evidence type="ECO:0000256" key="1">
    <source>
        <dbReference type="SAM" id="SignalP"/>
    </source>
</evidence>
<dbReference type="AlphaFoldDB" id="A0A165DP41"/>
<protein>
    <recommendedName>
        <fullName evidence="4">Concanavalin A-like lectin/glucanase</fullName>
    </recommendedName>
</protein>
<evidence type="ECO:0000313" key="3">
    <source>
        <dbReference type="Proteomes" id="UP000077266"/>
    </source>
</evidence>
<reference evidence="2 3" key="1">
    <citation type="journal article" date="2016" name="Mol. Biol. Evol.">
        <title>Comparative Genomics of Early-Diverging Mushroom-Forming Fungi Provides Insights into the Origins of Lignocellulose Decay Capabilities.</title>
        <authorList>
            <person name="Nagy L.G."/>
            <person name="Riley R."/>
            <person name="Tritt A."/>
            <person name="Adam C."/>
            <person name="Daum C."/>
            <person name="Floudas D."/>
            <person name="Sun H."/>
            <person name="Yadav J.S."/>
            <person name="Pangilinan J."/>
            <person name="Larsson K.H."/>
            <person name="Matsuura K."/>
            <person name="Barry K."/>
            <person name="Labutti K."/>
            <person name="Kuo R."/>
            <person name="Ohm R.A."/>
            <person name="Bhattacharya S.S."/>
            <person name="Shirouzu T."/>
            <person name="Yoshinaga Y."/>
            <person name="Martin F.M."/>
            <person name="Grigoriev I.V."/>
            <person name="Hibbett D.S."/>
        </authorList>
    </citation>
    <scope>NUCLEOTIDE SEQUENCE [LARGE SCALE GENOMIC DNA]</scope>
    <source>
        <strain evidence="2 3">HHB12029</strain>
    </source>
</reference>
<feature type="chain" id="PRO_5007856722" description="Concanavalin A-like lectin/glucanase" evidence="1">
    <location>
        <begin position="18"/>
        <end position="235"/>
    </location>
</feature>
<evidence type="ECO:0008006" key="4">
    <source>
        <dbReference type="Google" id="ProtNLM"/>
    </source>
</evidence>
<proteinExistence type="predicted"/>
<accession>A0A165DP41</accession>
<name>A0A165DP41_EXIGL</name>